<organism evidence="1 2">
    <name type="scientific">Salinimonas marina</name>
    <dbReference type="NCBI Taxonomy" id="2785918"/>
    <lineage>
        <taxon>Bacteria</taxon>
        <taxon>Pseudomonadati</taxon>
        <taxon>Pseudomonadota</taxon>
        <taxon>Gammaproteobacteria</taxon>
        <taxon>Alteromonadales</taxon>
        <taxon>Alteromonadaceae</taxon>
        <taxon>Alteromonas/Salinimonas group</taxon>
        <taxon>Salinimonas</taxon>
    </lineage>
</organism>
<protein>
    <recommendedName>
        <fullName evidence="3">Lipoprotein</fullName>
    </recommendedName>
</protein>
<keyword evidence="2" id="KW-1185">Reference proteome</keyword>
<evidence type="ECO:0000313" key="2">
    <source>
        <dbReference type="Proteomes" id="UP000595095"/>
    </source>
</evidence>
<name>A0A7S9DZJ0_9ALTE</name>
<gene>
    <name evidence="1" type="ORF">IT774_06745</name>
</gene>
<evidence type="ECO:0000313" key="1">
    <source>
        <dbReference type="EMBL" id="QPG06821.1"/>
    </source>
</evidence>
<dbReference type="KEGG" id="smaa:IT774_06745"/>
<evidence type="ECO:0008006" key="3">
    <source>
        <dbReference type="Google" id="ProtNLM"/>
    </source>
</evidence>
<dbReference type="AlphaFoldDB" id="A0A7S9DZJ0"/>
<dbReference type="PROSITE" id="PS51257">
    <property type="entry name" value="PROKAR_LIPOPROTEIN"/>
    <property type="match status" value="1"/>
</dbReference>
<sequence length="633" mass="70491">MIKLIASVLIFFTLLSGCQIIEEGEVDYVRTIANSGLDARNLATCNKELYNQSELVRAGVTRECYETLFRKYTDAPQIETGDTISVHLMQAFNGAAFEWKNTSEFFGNRGSNAEIVIIANVCEQGKAGCSMSFGPSSDKNGRVIFYSNGVKALQYLNFSYLPVYGPIKYEGGPLVIQITIIELDDPSDQQKAMLKSLSSAGQKLYPPASEVLTVLDSVGSAILSNSSDDVLFRYSMTLVPNSSSDNYKSPIVAEGNYAFIRKATEKGPLETEVVDKLMFDNLTGRLVEGCSPKEDELTIKEAANGEKRAHDYSPCTLDLNTGEMYKDYRKNTYLTFQIKSGFVEKTLDNIQTFEMLLQDLNQASDEGAIKAIQAISELESQFTSRAIENALQKSFNNLEEMVRAFPRDVYGRFESEAFNLSQIYETELAKLITDCKTTKKPICQDYISEDNLEKFQFQLRRFVKDINPNPAKAVTAIIPIGLNSLSSAADLEAALVSGYQKIYNKATVEKYLAELEVVRNLSANLKSLNESEVNEAYITQRKKLLENKVFDLLTSLAYNHSTALKLGCTSIDDKCYPYLLNEDKVKITDLFNQYLTQNGVSTPQIDSSDNASLTTSLKNDKITATLNAILSEF</sequence>
<dbReference type="RefSeq" id="WP_195811896.1">
    <property type="nucleotide sequence ID" value="NZ_CP064795.1"/>
</dbReference>
<reference evidence="1 2" key="1">
    <citation type="submission" date="2020-11" db="EMBL/GenBank/DDBJ databases">
        <title>Complete genome sequence for Salinimonas sp. strain G2-b.</title>
        <authorList>
            <person name="Park S.-J."/>
        </authorList>
    </citation>
    <scope>NUCLEOTIDE SEQUENCE [LARGE SCALE GENOMIC DNA]</scope>
    <source>
        <strain evidence="1 2">G2-b</strain>
    </source>
</reference>
<accession>A0A7S9DZJ0</accession>
<dbReference type="EMBL" id="CP064795">
    <property type="protein sequence ID" value="QPG06821.1"/>
    <property type="molecule type" value="Genomic_DNA"/>
</dbReference>
<dbReference type="Proteomes" id="UP000595095">
    <property type="component" value="Chromosome"/>
</dbReference>
<proteinExistence type="predicted"/>